<feature type="transmembrane region" description="Helical" evidence="5">
    <location>
        <begin position="45"/>
        <end position="77"/>
    </location>
</feature>
<dbReference type="PANTHER" id="PTHR11814">
    <property type="entry name" value="SULFATE TRANSPORTER"/>
    <property type="match status" value="1"/>
</dbReference>
<comment type="caution">
    <text evidence="7">The sequence shown here is derived from an EMBL/GenBank/DDBJ whole genome shotgun (WGS) entry which is preliminary data.</text>
</comment>
<dbReference type="SUPFAM" id="SSF52091">
    <property type="entry name" value="SpoIIaa-like"/>
    <property type="match status" value="1"/>
</dbReference>
<sequence>MLWLGPLLEPLPRCTLGTIILMSLRSMFLQIIELKTLWPISKIDFAIWLISFLATVCIDVMYGLGVSIIVALLTIVFRSQWPSWRYLAELPNTPYFEDHLRYSAAISEENICVVQFESPVLFPNVEKFKRAVHLAAKEYHEKKMKNVRSASVCIASNKVQPIYQKPDKENPEWVGQSKFLIIDCAGISFIDCMGVNAFREIVEEMQEEDITVIFSRVNIGIRDILDKSGFFSDIPKSIFFHRVKDAVDYIRILAGSVSP</sequence>
<comment type="subcellular location">
    <subcellularLocation>
        <location evidence="1">Membrane</location>
        <topology evidence="1">Multi-pass membrane protein</topology>
    </subcellularLocation>
</comment>
<dbReference type="Gene3D" id="3.30.750.24">
    <property type="entry name" value="STAS domain"/>
    <property type="match status" value="1"/>
</dbReference>
<dbReference type="AlphaFoldDB" id="A0ABD6EE49"/>
<dbReference type="CDD" id="cd07042">
    <property type="entry name" value="STAS_SulP_like_sulfate_transporter"/>
    <property type="match status" value="1"/>
</dbReference>
<evidence type="ECO:0000256" key="3">
    <source>
        <dbReference type="ARBA" id="ARBA00022989"/>
    </source>
</evidence>
<dbReference type="Pfam" id="PF01740">
    <property type="entry name" value="STAS"/>
    <property type="match status" value="1"/>
</dbReference>
<evidence type="ECO:0000256" key="5">
    <source>
        <dbReference type="SAM" id="Phobius"/>
    </source>
</evidence>
<reference evidence="7 8" key="1">
    <citation type="submission" date="2024-08" db="EMBL/GenBank/DDBJ databases">
        <title>Gnathostoma spinigerum genome.</title>
        <authorList>
            <person name="Gonzalez-Bertolin B."/>
            <person name="Monzon S."/>
            <person name="Zaballos A."/>
            <person name="Jimenez P."/>
            <person name="Dekumyoy P."/>
            <person name="Varona S."/>
            <person name="Cuesta I."/>
            <person name="Sumanam S."/>
            <person name="Adisakwattana P."/>
            <person name="Gasser R.B."/>
            <person name="Hernandez-Gonzalez A."/>
            <person name="Young N.D."/>
            <person name="Perteguer M.J."/>
        </authorList>
    </citation>
    <scope>NUCLEOTIDE SEQUENCE [LARGE SCALE GENOMIC DNA]</scope>
    <source>
        <strain evidence="7">AL3</strain>
        <tissue evidence="7">Liver</tissue>
    </source>
</reference>
<dbReference type="InterPro" id="IPR001902">
    <property type="entry name" value="SLC26A/SulP_fam"/>
</dbReference>
<name>A0ABD6EE49_9BILA</name>
<keyword evidence="4 5" id="KW-0472">Membrane</keyword>
<keyword evidence="2 5" id="KW-0812">Transmembrane</keyword>
<evidence type="ECO:0000256" key="2">
    <source>
        <dbReference type="ARBA" id="ARBA00022692"/>
    </source>
</evidence>
<dbReference type="InterPro" id="IPR002645">
    <property type="entry name" value="STAS_dom"/>
</dbReference>
<evidence type="ECO:0000259" key="6">
    <source>
        <dbReference type="PROSITE" id="PS50801"/>
    </source>
</evidence>
<feature type="domain" description="STAS" evidence="6">
    <location>
        <begin position="101"/>
        <end position="250"/>
    </location>
</feature>
<keyword evidence="8" id="KW-1185">Reference proteome</keyword>
<evidence type="ECO:0000256" key="1">
    <source>
        <dbReference type="ARBA" id="ARBA00004141"/>
    </source>
</evidence>
<proteinExistence type="predicted"/>
<dbReference type="InterPro" id="IPR036513">
    <property type="entry name" value="STAS_dom_sf"/>
</dbReference>
<evidence type="ECO:0000313" key="7">
    <source>
        <dbReference type="EMBL" id="MFH4978290.1"/>
    </source>
</evidence>
<evidence type="ECO:0000256" key="4">
    <source>
        <dbReference type="ARBA" id="ARBA00023136"/>
    </source>
</evidence>
<dbReference type="InterPro" id="IPR011547">
    <property type="entry name" value="SLC26A/SulP_dom"/>
</dbReference>
<protein>
    <recommendedName>
        <fullName evidence="6">STAS domain-containing protein</fullName>
    </recommendedName>
</protein>
<dbReference type="Pfam" id="PF00916">
    <property type="entry name" value="Sulfate_transp"/>
    <property type="match status" value="1"/>
</dbReference>
<dbReference type="PROSITE" id="PS50801">
    <property type="entry name" value="STAS"/>
    <property type="match status" value="1"/>
</dbReference>
<accession>A0ABD6EE49</accession>
<dbReference type="GO" id="GO:0016020">
    <property type="term" value="C:membrane"/>
    <property type="evidence" value="ECO:0007669"/>
    <property type="project" value="UniProtKB-SubCell"/>
</dbReference>
<dbReference type="EMBL" id="JBGFUD010003051">
    <property type="protein sequence ID" value="MFH4978290.1"/>
    <property type="molecule type" value="Genomic_DNA"/>
</dbReference>
<organism evidence="7 8">
    <name type="scientific">Gnathostoma spinigerum</name>
    <dbReference type="NCBI Taxonomy" id="75299"/>
    <lineage>
        <taxon>Eukaryota</taxon>
        <taxon>Metazoa</taxon>
        <taxon>Ecdysozoa</taxon>
        <taxon>Nematoda</taxon>
        <taxon>Chromadorea</taxon>
        <taxon>Rhabditida</taxon>
        <taxon>Spirurina</taxon>
        <taxon>Gnathostomatomorpha</taxon>
        <taxon>Gnathostomatoidea</taxon>
        <taxon>Gnathostomatidae</taxon>
        <taxon>Gnathostoma</taxon>
    </lineage>
</organism>
<keyword evidence="3 5" id="KW-1133">Transmembrane helix</keyword>
<dbReference type="Proteomes" id="UP001608902">
    <property type="component" value="Unassembled WGS sequence"/>
</dbReference>
<gene>
    <name evidence="7" type="ORF">AB6A40_004999</name>
</gene>
<evidence type="ECO:0000313" key="8">
    <source>
        <dbReference type="Proteomes" id="UP001608902"/>
    </source>
</evidence>